<reference evidence="2" key="2">
    <citation type="submission" date="2023-07" db="EMBL/GenBank/DDBJ databases">
        <authorList>
            <person name="Zhang M."/>
            <person name="Zhou G."/>
        </authorList>
    </citation>
    <scope>NUCLEOTIDE SEQUENCE</scope>
    <source>
        <strain evidence="2">BJSY19SF1-2</strain>
    </source>
</reference>
<sequence length="139" mass="16944">MEQRSTWWKVVFWIGIIFLSSLNVWLFSEDYIFLENNIFSNIYIGLIYLIIFISFFGVWGFVYQKKVFYQEFWIYIFFIIIVDFIGSYLTKATIESSTQEIYFLSTILGLLFLVLGFFYFYALYQYAFKMKDLWSENDK</sequence>
<evidence type="ECO:0000313" key="2">
    <source>
        <dbReference type="EMBL" id="MDX4069863.1"/>
    </source>
</evidence>
<dbReference type="AlphaFoldDB" id="A0AAW9DC76"/>
<feature type="transmembrane region" description="Helical" evidence="1">
    <location>
        <begin position="101"/>
        <end position="124"/>
    </location>
</feature>
<gene>
    <name evidence="2" type="ORF">Q6A80_09035</name>
</gene>
<keyword evidence="1" id="KW-0812">Transmembrane</keyword>
<evidence type="ECO:0008006" key="4">
    <source>
        <dbReference type="Google" id="ProtNLM"/>
    </source>
</evidence>
<organism evidence="2 3">
    <name type="scientific">Aliarcobacter skirrowii</name>
    <dbReference type="NCBI Taxonomy" id="28200"/>
    <lineage>
        <taxon>Bacteria</taxon>
        <taxon>Pseudomonadati</taxon>
        <taxon>Campylobacterota</taxon>
        <taxon>Epsilonproteobacteria</taxon>
        <taxon>Campylobacterales</taxon>
        <taxon>Arcobacteraceae</taxon>
        <taxon>Aliarcobacter</taxon>
    </lineage>
</organism>
<evidence type="ECO:0000313" key="3">
    <source>
        <dbReference type="Proteomes" id="UP001283691"/>
    </source>
</evidence>
<name>A0AAW9DC76_9BACT</name>
<reference evidence="2" key="1">
    <citation type="journal article" date="2023" name="Front. Microbiol.">
        <title>Genomic diversity and taxonomic marker for Arcobacter species.</title>
        <authorList>
            <person name="Zhou G."/>
            <person name="Gu Y."/>
            <person name="Wang H."/>
            <person name="Chen X."/>
            <person name="Zhang X."/>
            <person name="Shao Z."/>
            <person name="Yan X."/>
            <person name="Zhang J."/>
            <person name="Zhang M."/>
        </authorList>
    </citation>
    <scope>NUCLEOTIDE SEQUENCE</scope>
    <source>
        <strain evidence="2">BJSY19SF1-2</strain>
    </source>
</reference>
<keyword evidence="1" id="KW-1133">Transmembrane helix</keyword>
<evidence type="ECO:0000256" key="1">
    <source>
        <dbReference type="SAM" id="Phobius"/>
    </source>
</evidence>
<feature type="transmembrane region" description="Helical" evidence="1">
    <location>
        <begin position="38"/>
        <end position="60"/>
    </location>
</feature>
<dbReference type="RefSeq" id="WP_319048393.1">
    <property type="nucleotide sequence ID" value="NZ_JAUQUR010000007.1"/>
</dbReference>
<feature type="transmembrane region" description="Helical" evidence="1">
    <location>
        <begin position="72"/>
        <end position="89"/>
    </location>
</feature>
<keyword evidence="1" id="KW-0472">Membrane</keyword>
<feature type="transmembrane region" description="Helical" evidence="1">
    <location>
        <begin position="7"/>
        <end position="26"/>
    </location>
</feature>
<dbReference type="EMBL" id="JAUQUR010000007">
    <property type="protein sequence ID" value="MDX4069863.1"/>
    <property type="molecule type" value="Genomic_DNA"/>
</dbReference>
<dbReference type="Proteomes" id="UP001283691">
    <property type="component" value="Unassembled WGS sequence"/>
</dbReference>
<accession>A0AAW9DC76</accession>
<protein>
    <recommendedName>
        <fullName evidence="4">DUF2569 domain-containing protein</fullName>
    </recommendedName>
</protein>
<proteinExistence type="predicted"/>
<comment type="caution">
    <text evidence="2">The sequence shown here is derived from an EMBL/GenBank/DDBJ whole genome shotgun (WGS) entry which is preliminary data.</text>
</comment>